<evidence type="ECO:0000256" key="1">
    <source>
        <dbReference type="SAM" id="MobiDB-lite"/>
    </source>
</evidence>
<dbReference type="EMBL" id="JAHFXS010004936">
    <property type="protein sequence ID" value="KAG9945132.1"/>
    <property type="molecule type" value="Genomic_DNA"/>
</dbReference>
<feature type="region of interest" description="Disordered" evidence="1">
    <location>
        <begin position="1"/>
        <end position="47"/>
    </location>
</feature>
<accession>A0A9P8JJU2</accession>
<name>A0A9P8JJU2_AURME</name>
<feature type="non-terminal residue" evidence="2">
    <location>
        <position position="103"/>
    </location>
</feature>
<proteinExistence type="predicted"/>
<keyword evidence="3" id="KW-1185">Reference proteome</keyword>
<sequence>VDSDVEQPARKLARGESPLKGAAGRRQQQRQRAEGYGSQVVAPPPKPLPRDITLLLSMIPNASTYPAQARLNPESMVALIRGIDPSRAIMQGGGYGGGYNYGR</sequence>
<gene>
    <name evidence="2" type="ORF">KCU98_g18456</name>
</gene>
<reference evidence="2" key="2">
    <citation type="submission" date="2021-08" db="EMBL/GenBank/DDBJ databases">
        <authorList>
            <person name="Gostincar C."/>
            <person name="Sun X."/>
            <person name="Song Z."/>
            <person name="Gunde-Cimerman N."/>
        </authorList>
    </citation>
    <scope>NUCLEOTIDE SEQUENCE</scope>
    <source>
        <strain evidence="2">EXF-9298</strain>
    </source>
</reference>
<evidence type="ECO:0000313" key="2">
    <source>
        <dbReference type="EMBL" id="KAG9945132.1"/>
    </source>
</evidence>
<evidence type="ECO:0000313" key="3">
    <source>
        <dbReference type="Proteomes" id="UP000729357"/>
    </source>
</evidence>
<protein>
    <submittedName>
        <fullName evidence="2">Uncharacterized protein</fullName>
    </submittedName>
</protein>
<feature type="non-terminal residue" evidence="2">
    <location>
        <position position="1"/>
    </location>
</feature>
<organism evidence="2 3">
    <name type="scientific">Aureobasidium melanogenum</name>
    <name type="common">Aureobasidium pullulans var. melanogenum</name>
    <dbReference type="NCBI Taxonomy" id="46634"/>
    <lineage>
        <taxon>Eukaryota</taxon>
        <taxon>Fungi</taxon>
        <taxon>Dikarya</taxon>
        <taxon>Ascomycota</taxon>
        <taxon>Pezizomycotina</taxon>
        <taxon>Dothideomycetes</taxon>
        <taxon>Dothideomycetidae</taxon>
        <taxon>Dothideales</taxon>
        <taxon>Saccotheciaceae</taxon>
        <taxon>Aureobasidium</taxon>
    </lineage>
</organism>
<comment type="caution">
    <text evidence="2">The sequence shown here is derived from an EMBL/GenBank/DDBJ whole genome shotgun (WGS) entry which is preliminary data.</text>
</comment>
<dbReference type="Proteomes" id="UP000729357">
    <property type="component" value="Unassembled WGS sequence"/>
</dbReference>
<reference evidence="2" key="1">
    <citation type="journal article" date="2021" name="J Fungi (Basel)">
        <title>Virulence traits and population genomics of the black yeast Aureobasidium melanogenum.</title>
        <authorList>
            <person name="Cernosa A."/>
            <person name="Sun X."/>
            <person name="Gostincar C."/>
            <person name="Fang C."/>
            <person name="Gunde-Cimerman N."/>
            <person name="Song Z."/>
        </authorList>
    </citation>
    <scope>NUCLEOTIDE SEQUENCE</scope>
    <source>
        <strain evidence="2">EXF-9298</strain>
    </source>
</reference>
<dbReference type="AlphaFoldDB" id="A0A9P8JJU2"/>